<comment type="caution">
    <text evidence="1">The sequence shown here is derived from an EMBL/GenBank/DDBJ whole genome shotgun (WGS) entry which is preliminary data.</text>
</comment>
<accession>A0ABY2SE32</accession>
<name>A0ABY2SE32_9HYPH</name>
<protein>
    <submittedName>
        <fullName evidence="1">Uncharacterized protein</fullName>
    </submittedName>
</protein>
<reference evidence="1 2" key="1">
    <citation type="submission" date="2019-04" db="EMBL/GenBank/DDBJ databases">
        <authorList>
            <person name="Li M."/>
            <person name="Gao C."/>
        </authorList>
    </citation>
    <scope>NUCLEOTIDE SEQUENCE [LARGE SCALE GENOMIC DNA]</scope>
    <source>
        <strain evidence="1 2">BGMRC 2031</strain>
    </source>
</reference>
<sequence length="66" mass="7397">MQKPEPMVVAEGISNEALYQWMWEKAIRTSRGMAALRGLAGCDWCFYCCGECSGDFTIAIAQPHEH</sequence>
<proteinExistence type="predicted"/>
<dbReference type="RefSeq" id="WP_136993039.1">
    <property type="nucleotide sequence ID" value="NZ_SZPQ01000080.1"/>
</dbReference>
<organism evidence="1 2">
    <name type="scientific">Martelella alba</name>
    <dbReference type="NCBI Taxonomy" id="2590451"/>
    <lineage>
        <taxon>Bacteria</taxon>
        <taxon>Pseudomonadati</taxon>
        <taxon>Pseudomonadota</taxon>
        <taxon>Alphaproteobacteria</taxon>
        <taxon>Hyphomicrobiales</taxon>
        <taxon>Aurantimonadaceae</taxon>
        <taxon>Martelella</taxon>
    </lineage>
</organism>
<dbReference type="EMBL" id="SZPQ01000080">
    <property type="protein sequence ID" value="TKI02415.1"/>
    <property type="molecule type" value="Genomic_DNA"/>
</dbReference>
<dbReference type="Proteomes" id="UP000305202">
    <property type="component" value="Unassembled WGS sequence"/>
</dbReference>
<keyword evidence="2" id="KW-1185">Reference proteome</keyword>
<evidence type="ECO:0000313" key="2">
    <source>
        <dbReference type="Proteomes" id="UP000305202"/>
    </source>
</evidence>
<evidence type="ECO:0000313" key="1">
    <source>
        <dbReference type="EMBL" id="TKI02415.1"/>
    </source>
</evidence>
<gene>
    <name evidence="1" type="ORF">FCN80_25135</name>
</gene>